<keyword evidence="10" id="KW-1185">Reference proteome</keyword>
<evidence type="ECO:0000256" key="7">
    <source>
        <dbReference type="SAM" id="Phobius"/>
    </source>
</evidence>
<dbReference type="PANTHER" id="PTHR30625:SF17">
    <property type="entry name" value="TOLQ-RELATED"/>
    <property type="match status" value="1"/>
</dbReference>
<comment type="similarity">
    <text evidence="6">Belongs to the exbB/tolQ family.</text>
</comment>
<feature type="transmembrane region" description="Helical" evidence="7">
    <location>
        <begin position="205"/>
        <end position="226"/>
    </location>
</feature>
<dbReference type="Proteomes" id="UP000366872">
    <property type="component" value="Unassembled WGS sequence"/>
</dbReference>
<keyword evidence="2" id="KW-1003">Cell membrane</keyword>
<protein>
    <submittedName>
        <fullName evidence="9">Biopolymer transport protein ExbB</fullName>
    </submittedName>
</protein>
<evidence type="ECO:0000256" key="6">
    <source>
        <dbReference type="RuleBase" id="RU004057"/>
    </source>
</evidence>
<gene>
    <name evidence="9" type="primary">exbB_5</name>
    <name evidence="9" type="ORF">PDESU_04077</name>
</gene>
<organism evidence="9 10">
    <name type="scientific">Pontiella desulfatans</name>
    <dbReference type="NCBI Taxonomy" id="2750659"/>
    <lineage>
        <taxon>Bacteria</taxon>
        <taxon>Pseudomonadati</taxon>
        <taxon>Kiritimatiellota</taxon>
        <taxon>Kiritimatiellia</taxon>
        <taxon>Kiritimatiellales</taxon>
        <taxon>Pontiellaceae</taxon>
        <taxon>Pontiella</taxon>
    </lineage>
</organism>
<proteinExistence type="inferred from homology"/>
<feature type="domain" description="MotA/TolQ/ExbB proton channel" evidence="8">
    <location>
        <begin position="114"/>
        <end position="234"/>
    </location>
</feature>
<feature type="transmembrane region" description="Helical" evidence="7">
    <location>
        <begin position="160"/>
        <end position="185"/>
    </location>
</feature>
<dbReference type="RefSeq" id="WP_136081051.1">
    <property type="nucleotide sequence ID" value="NZ_CAAHFG010000002.1"/>
</dbReference>
<dbReference type="GO" id="GO:0017038">
    <property type="term" value="P:protein import"/>
    <property type="evidence" value="ECO:0007669"/>
    <property type="project" value="TreeGrafter"/>
</dbReference>
<evidence type="ECO:0000256" key="5">
    <source>
        <dbReference type="ARBA" id="ARBA00023136"/>
    </source>
</evidence>
<dbReference type="Pfam" id="PF01618">
    <property type="entry name" value="MotA_ExbB"/>
    <property type="match status" value="1"/>
</dbReference>
<dbReference type="InterPro" id="IPR050790">
    <property type="entry name" value="ExbB/TolQ_transport"/>
</dbReference>
<sequence>MKKGYLGVVAMLVLLVGMLVPIASTLAQEAGAAPAVEQEVEVADTVTFGALIKQGGWAMYPLGLFSVAMFYFIIRNSLLLREKNMLRADLKGEIEALMAKRDVAGVRELCAANDSLLTAVLDAGMERISEEHAYDAQHVMDAIEEAGNEQMVTFMKPINFLSIIGGTAPMLGLLGTVSGMIKAFSIIAQGGMGDPGKLAGSIGEALITTATGLVIAIPAMFAYFLFKNNFIKSMSTMGRMVGHYLNIYRYAKVD</sequence>
<dbReference type="EMBL" id="CAAHFG010000002">
    <property type="protein sequence ID" value="VGO15494.1"/>
    <property type="molecule type" value="Genomic_DNA"/>
</dbReference>
<dbReference type="GO" id="GO:0005886">
    <property type="term" value="C:plasma membrane"/>
    <property type="evidence" value="ECO:0007669"/>
    <property type="project" value="UniProtKB-SubCell"/>
</dbReference>
<evidence type="ECO:0000256" key="3">
    <source>
        <dbReference type="ARBA" id="ARBA00022692"/>
    </source>
</evidence>
<keyword evidence="5 7" id="KW-0472">Membrane</keyword>
<name>A0A6C2U7T8_PONDE</name>
<feature type="transmembrane region" description="Helical" evidence="7">
    <location>
        <begin position="56"/>
        <end position="74"/>
    </location>
</feature>
<keyword evidence="3 7" id="KW-0812">Transmembrane</keyword>
<evidence type="ECO:0000256" key="2">
    <source>
        <dbReference type="ARBA" id="ARBA00022475"/>
    </source>
</evidence>
<comment type="subcellular location">
    <subcellularLocation>
        <location evidence="1">Cell membrane</location>
        <topology evidence="1">Multi-pass membrane protein</topology>
    </subcellularLocation>
    <subcellularLocation>
        <location evidence="6">Membrane</location>
        <topology evidence="6">Multi-pass membrane protein</topology>
    </subcellularLocation>
</comment>
<reference evidence="9 10" key="1">
    <citation type="submission" date="2019-04" db="EMBL/GenBank/DDBJ databases">
        <authorList>
            <person name="Van Vliet M D."/>
        </authorList>
    </citation>
    <scope>NUCLEOTIDE SEQUENCE [LARGE SCALE GENOMIC DNA]</scope>
    <source>
        <strain evidence="9 10">F1</strain>
    </source>
</reference>
<dbReference type="InterPro" id="IPR002898">
    <property type="entry name" value="MotA_ExbB_proton_chnl"/>
</dbReference>
<evidence type="ECO:0000256" key="1">
    <source>
        <dbReference type="ARBA" id="ARBA00004651"/>
    </source>
</evidence>
<evidence type="ECO:0000313" key="10">
    <source>
        <dbReference type="Proteomes" id="UP000366872"/>
    </source>
</evidence>
<dbReference type="AlphaFoldDB" id="A0A6C2U7T8"/>
<evidence type="ECO:0000313" key="9">
    <source>
        <dbReference type="EMBL" id="VGO15494.1"/>
    </source>
</evidence>
<accession>A0A6C2U7T8</accession>
<evidence type="ECO:0000256" key="4">
    <source>
        <dbReference type="ARBA" id="ARBA00022989"/>
    </source>
</evidence>
<keyword evidence="6" id="KW-0813">Transport</keyword>
<evidence type="ECO:0000259" key="8">
    <source>
        <dbReference type="Pfam" id="PF01618"/>
    </source>
</evidence>
<keyword evidence="6" id="KW-0653">Protein transport</keyword>
<keyword evidence="4 7" id="KW-1133">Transmembrane helix</keyword>
<dbReference type="PANTHER" id="PTHR30625">
    <property type="entry name" value="PROTEIN TOLQ"/>
    <property type="match status" value="1"/>
</dbReference>